<dbReference type="InterPro" id="IPR038765">
    <property type="entry name" value="Papain-like_cys_pep_sf"/>
</dbReference>
<dbReference type="PANTHER" id="PTHR48056">
    <property type="entry name" value="LRR RECEPTOR-LIKE SERINE/THREONINE-PROTEIN KINASE-RELATED"/>
    <property type="match status" value="1"/>
</dbReference>
<evidence type="ECO:0000256" key="4">
    <source>
        <dbReference type="SAM" id="SignalP"/>
    </source>
</evidence>
<keyword evidence="7" id="KW-1185">Reference proteome</keyword>
<dbReference type="InterPro" id="IPR001611">
    <property type="entry name" value="Leu-rich_rpt"/>
</dbReference>
<evidence type="ECO:0000256" key="1">
    <source>
        <dbReference type="ARBA" id="ARBA00004430"/>
    </source>
</evidence>
<reference evidence="6 7" key="1">
    <citation type="submission" date="2023-05" db="EMBL/GenBank/DDBJ databases">
        <title>A 100% complete, gapless, phased diploid assembly of the Scenedesmus obliquus UTEX 3031 genome.</title>
        <authorList>
            <person name="Biondi T.C."/>
            <person name="Hanschen E.R."/>
            <person name="Kwon T."/>
            <person name="Eng W."/>
            <person name="Kruse C.P.S."/>
            <person name="Koehler S.I."/>
            <person name="Kunde Y."/>
            <person name="Gleasner C.D."/>
            <person name="You Mak K.T."/>
            <person name="Polle J."/>
            <person name="Hovde B.T."/>
            <person name="Starkenburg S.R."/>
        </authorList>
    </citation>
    <scope>NUCLEOTIDE SEQUENCE [LARGE SCALE GENOMIC DNA]</scope>
    <source>
        <strain evidence="6 7">DOE0152z</strain>
    </source>
</reference>
<dbReference type="InterPro" id="IPR032675">
    <property type="entry name" value="LRR_dom_sf"/>
</dbReference>
<dbReference type="InterPro" id="IPR000668">
    <property type="entry name" value="Peptidase_C1A_C"/>
</dbReference>
<feature type="signal peptide" evidence="4">
    <location>
        <begin position="1"/>
        <end position="29"/>
    </location>
</feature>
<dbReference type="Pfam" id="PF00112">
    <property type="entry name" value="Peptidase_C1"/>
    <property type="match status" value="1"/>
</dbReference>
<gene>
    <name evidence="6" type="ORF">OEZ85_005443</name>
</gene>
<dbReference type="SMART" id="SM00645">
    <property type="entry name" value="Pept_C1"/>
    <property type="match status" value="1"/>
</dbReference>
<comment type="subcellular location">
    <subcellularLocation>
        <location evidence="1">Cytoplasm</location>
        <location evidence="1">Cytoskeleton</location>
        <location evidence="1">Cilium axoneme</location>
    </subcellularLocation>
</comment>
<protein>
    <recommendedName>
        <fullName evidence="5">Peptidase C1A papain C-terminal domain-containing protein</fullName>
    </recommendedName>
</protein>
<organism evidence="6 7">
    <name type="scientific">Tetradesmus obliquus</name>
    <name type="common">Green alga</name>
    <name type="synonym">Acutodesmus obliquus</name>
    <dbReference type="NCBI Taxonomy" id="3088"/>
    <lineage>
        <taxon>Eukaryota</taxon>
        <taxon>Viridiplantae</taxon>
        <taxon>Chlorophyta</taxon>
        <taxon>core chlorophytes</taxon>
        <taxon>Chlorophyceae</taxon>
        <taxon>CS clade</taxon>
        <taxon>Sphaeropleales</taxon>
        <taxon>Scenedesmaceae</taxon>
        <taxon>Tetradesmus</taxon>
    </lineage>
</organism>
<dbReference type="Proteomes" id="UP001244341">
    <property type="component" value="Chromosome 12b"/>
</dbReference>
<sequence>MSKFSGRLLAAALACCTLLLLVGTRPTAGQGLSATNEQLGANAQATATEFDTFEDLMALSTTGGRGRGSRGTSGNLGSSFREAREFEQLQTSTYYVGGSLPIYNSFNTSQTPGGLNYVPKPREQGSCNSCVGQAVAAAVQMSLAYTTRQPVDDFSVSAGALYYCTTGGRTCKTGWDIPAALRQLEQAAQWMLPSKCFEAALQKNPAGAAEPDISDFQGICLGTTSKSEIPACKAVTKEQPGYSCSFKSLSSFWQIQQHIRTHGSAITRIAMYDDFNVQFNRSAAKRTVMQLNPYRRNTTAKLQYGHAALIVGYDNDNFTWTVLNSWGSGSTPSNPRKTGGTTKDGMFRIRMGVAGVGTPDLTYGVVCEPAPGSVDNMHANNPWLKDTRLPLTPTEKKKGCYTYNMTAKDTFASVAEKFKVKISDLVRDNLQLFNVTPNTTYKYQTTLSADELKETLRTVQAVTQRLLGKPDAPKAGGGAIEPYFVCTYYEAPPPVTQDPPDAGKPGIRVSCDKATLESNERLCTRNGTVGCSLFYSDVNVTQLAPGSSISLCNAGFDSITIFNEVAYEVGTRIYDLIPEKQEVALRRVLQLIDPKLDDAEASSYINCSRVDEIDWVVRRTHVTPSQIRFSLAIGCSNGMNGGDVDGLYFRVLSNKTEVSPTMHPNLNEQMVLALLDLLKLSWLDIYVYGGQVAPQLGALNLTFLSVNHYCMDGKLPSNALYGWQKLKQLIITRQGDALDYNDPAIGACGISGSIPKQWMNRTRQDTRTHLPGGLSNIDLSGNLLSGSLPEIIGGNDVIYNLTYLYLQHNKFTGRVPAAWSQPLDKNGPSRKIITINIQNNLLDGPLPASLINLEEQLAYLYLDGNPQLSGCAPLTPYTTVTFAGTQVTGRCAGSTVADVVHRRQRHAISAYFVKLLDVNVDDEFREMLNNIADDIKQNLGKSVKPGQVSKTFQENHPQGAQQGYCRVSVVLNDGIEYIDAIEVGTNEAMIKAAGLDLQWLGPLLSRLPRLRVFDCERCSVANDEDGTRDVVNTLPPELPRLAPNLKRLALPECDIVGSIPVSFGDWLQMQYLDLNSNSLTGELPQELAKLKNLNVLFLNNNMLNGTLPAAWSAMPKELYLGLNQNTNITGEIPASFANNTGTYYSLFNTSITGCRPCGLLGQFKTWRPLNGTYNTWELPRCTA</sequence>
<keyword evidence="4" id="KW-0732">Signal</keyword>
<feature type="domain" description="Peptidase C1A papain C-terminal" evidence="5">
    <location>
        <begin position="102"/>
        <end position="370"/>
    </location>
</feature>
<dbReference type="SUPFAM" id="SSF54001">
    <property type="entry name" value="Cysteine proteinases"/>
    <property type="match status" value="1"/>
</dbReference>
<dbReference type="EMBL" id="CP126219">
    <property type="protein sequence ID" value="WIA21131.1"/>
    <property type="molecule type" value="Genomic_DNA"/>
</dbReference>
<evidence type="ECO:0000256" key="3">
    <source>
        <dbReference type="ARBA" id="ARBA00022737"/>
    </source>
</evidence>
<dbReference type="InterPro" id="IPR050647">
    <property type="entry name" value="Plant_LRR-RLKs"/>
</dbReference>
<keyword evidence="3" id="KW-0677">Repeat</keyword>
<dbReference type="Gene3D" id="3.90.70.10">
    <property type="entry name" value="Cysteine proteinases"/>
    <property type="match status" value="1"/>
</dbReference>
<evidence type="ECO:0000313" key="7">
    <source>
        <dbReference type="Proteomes" id="UP001244341"/>
    </source>
</evidence>
<dbReference type="Pfam" id="PF00560">
    <property type="entry name" value="LRR_1"/>
    <property type="match status" value="2"/>
</dbReference>
<evidence type="ECO:0000256" key="2">
    <source>
        <dbReference type="ARBA" id="ARBA00022614"/>
    </source>
</evidence>
<keyword evidence="2" id="KW-0433">Leucine-rich repeat</keyword>
<feature type="chain" id="PRO_5045308158" description="Peptidase C1A papain C-terminal domain-containing protein" evidence="4">
    <location>
        <begin position="30"/>
        <end position="1183"/>
    </location>
</feature>
<proteinExistence type="predicted"/>
<accession>A0ABY8UI06</accession>
<name>A0ABY8UI06_TETOB</name>
<dbReference type="SUPFAM" id="SSF52058">
    <property type="entry name" value="L domain-like"/>
    <property type="match status" value="1"/>
</dbReference>
<dbReference type="Gene3D" id="3.80.10.10">
    <property type="entry name" value="Ribonuclease Inhibitor"/>
    <property type="match status" value="2"/>
</dbReference>
<evidence type="ECO:0000313" key="6">
    <source>
        <dbReference type="EMBL" id="WIA21131.1"/>
    </source>
</evidence>
<evidence type="ECO:0000259" key="5">
    <source>
        <dbReference type="SMART" id="SM00645"/>
    </source>
</evidence>